<dbReference type="EMBL" id="JAGKHQ010000013">
    <property type="protein sequence ID" value="KAG7500283.1"/>
    <property type="molecule type" value="Genomic_DNA"/>
</dbReference>
<feature type="transmembrane region" description="Helical" evidence="1">
    <location>
        <begin position="138"/>
        <end position="171"/>
    </location>
</feature>
<keyword evidence="3" id="KW-1185">Reference proteome</keyword>
<reference evidence="2 3" key="1">
    <citation type="journal article" date="2021" name="Sci. Rep.">
        <title>Chromosome anchoring in Senegalese sole (Solea senegalensis) reveals sex-associated markers and genome rearrangements in flatfish.</title>
        <authorList>
            <person name="Guerrero-Cozar I."/>
            <person name="Gomez-Garrido J."/>
            <person name="Berbel C."/>
            <person name="Martinez-Blanch J.F."/>
            <person name="Alioto T."/>
            <person name="Claros M.G."/>
            <person name="Gagnaire P.A."/>
            <person name="Manchado M."/>
        </authorList>
    </citation>
    <scope>NUCLEOTIDE SEQUENCE [LARGE SCALE GENOMIC DNA]</scope>
    <source>
        <strain evidence="2">Sse05_10M</strain>
    </source>
</reference>
<dbReference type="Proteomes" id="UP000693946">
    <property type="component" value="Linkage Group LG20"/>
</dbReference>
<evidence type="ECO:0000313" key="2">
    <source>
        <dbReference type="EMBL" id="KAG7500283.1"/>
    </source>
</evidence>
<keyword evidence="1" id="KW-0812">Transmembrane</keyword>
<dbReference type="InterPro" id="IPR040350">
    <property type="entry name" value="TMEM272"/>
</dbReference>
<organism evidence="2 3">
    <name type="scientific">Solea senegalensis</name>
    <name type="common">Senegalese sole</name>
    <dbReference type="NCBI Taxonomy" id="28829"/>
    <lineage>
        <taxon>Eukaryota</taxon>
        <taxon>Metazoa</taxon>
        <taxon>Chordata</taxon>
        <taxon>Craniata</taxon>
        <taxon>Vertebrata</taxon>
        <taxon>Euteleostomi</taxon>
        <taxon>Actinopterygii</taxon>
        <taxon>Neopterygii</taxon>
        <taxon>Teleostei</taxon>
        <taxon>Neoteleostei</taxon>
        <taxon>Acanthomorphata</taxon>
        <taxon>Carangaria</taxon>
        <taxon>Pleuronectiformes</taxon>
        <taxon>Pleuronectoidei</taxon>
        <taxon>Soleidae</taxon>
        <taxon>Solea</taxon>
    </lineage>
</organism>
<dbReference type="PANTHER" id="PTHR33444:SF2">
    <property type="entry name" value="MARVEL DOMAIN-CONTAINING PROTEIN"/>
    <property type="match status" value="1"/>
</dbReference>
<comment type="caution">
    <text evidence="2">The sequence shown here is derived from an EMBL/GenBank/DDBJ whole genome shotgun (WGS) entry which is preliminary data.</text>
</comment>
<sequence>MTYASSFSAVDMEPSPQEEFTPQVAVAIAALAVLAIMWWMVMIAAIGLGAMHLSYCPVQPNIPIFLIVFGAASLLTLCLTSTKRTWKDGAVFMLWSTFTTLLHVFCFCWFIAGSVWVYSVYPPSYTPGEDQYCHKITFQFAFAVITFTWVFLSLVIVSSCCVAVLMCCTTITASQHLIPNRNSSYGATSHSAEPVAGDV</sequence>
<keyword evidence="1" id="KW-1133">Transmembrane helix</keyword>
<keyword evidence="1" id="KW-0472">Membrane</keyword>
<protein>
    <submittedName>
        <fullName evidence="2">Uncharacterized protein</fullName>
    </submittedName>
</protein>
<proteinExistence type="predicted"/>
<feature type="transmembrane region" description="Helical" evidence="1">
    <location>
        <begin position="62"/>
        <end position="80"/>
    </location>
</feature>
<accession>A0AAV6R553</accession>
<feature type="transmembrane region" description="Helical" evidence="1">
    <location>
        <begin position="92"/>
        <end position="118"/>
    </location>
</feature>
<evidence type="ECO:0000256" key="1">
    <source>
        <dbReference type="SAM" id="Phobius"/>
    </source>
</evidence>
<gene>
    <name evidence="2" type="ORF">JOB18_014147</name>
</gene>
<dbReference type="AlphaFoldDB" id="A0AAV6R553"/>
<feature type="transmembrane region" description="Helical" evidence="1">
    <location>
        <begin position="24"/>
        <end position="50"/>
    </location>
</feature>
<name>A0AAV6R553_SOLSE</name>
<dbReference type="PANTHER" id="PTHR33444">
    <property type="entry name" value="SI:DKEY-19B23.12-RELATED"/>
    <property type="match status" value="1"/>
</dbReference>
<evidence type="ECO:0000313" key="3">
    <source>
        <dbReference type="Proteomes" id="UP000693946"/>
    </source>
</evidence>